<keyword evidence="1" id="KW-1133">Transmembrane helix</keyword>
<reference evidence="3" key="1">
    <citation type="submission" date="2017-04" db="EMBL/GenBank/DDBJ databases">
        <title>Function of individual gut microbiota members based on whole genome sequencing of pure cultures obtained from chicken caecum.</title>
        <authorList>
            <person name="Medvecky M."/>
            <person name="Cejkova D."/>
            <person name="Polansky O."/>
            <person name="Karasova D."/>
            <person name="Kubasova T."/>
            <person name="Cizek A."/>
            <person name="Rychlik I."/>
        </authorList>
    </citation>
    <scope>NUCLEOTIDE SEQUENCE [LARGE SCALE GENOMIC DNA]</scope>
    <source>
        <strain evidence="3">An75</strain>
    </source>
</reference>
<feature type="transmembrane region" description="Helical" evidence="1">
    <location>
        <begin position="14"/>
        <end position="34"/>
    </location>
</feature>
<feature type="transmembrane region" description="Helical" evidence="1">
    <location>
        <begin position="120"/>
        <end position="142"/>
    </location>
</feature>
<dbReference type="RefSeq" id="WP_087989522.1">
    <property type="nucleotide sequence ID" value="NZ_CAUFCZ010000026.1"/>
</dbReference>
<evidence type="ECO:0000256" key="1">
    <source>
        <dbReference type="SAM" id="Phobius"/>
    </source>
</evidence>
<proteinExistence type="predicted"/>
<feature type="transmembrane region" description="Helical" evidence="1">
    <location>
        <begin position="69"/>
        <end position="90"/>
    </location>
</feature>
<evidence type="ECO:0000313" key="3">
    <source>
        <dbReference type="Proteomes" id="UP000195455"/>
    </source>
</evidence>
<evidence type="ECO:0000313" key="2">
    <source>
        <dbReference type="EMBL" id="OUN42007.1"/>
    </source>
</evidence>
<name>A0A1Y3U4I0_9FIRM</name>
<feature type="transmembrane region" description="Helical" evidence="1">
    <location>
        <begin position="235"/>
        <end position="252"/>
    </location>
</feature>
<comment type="caution">
    <text evidence="2">The sequence shown here is derived from an EMBL/GenBank/DDBJ whole genome shotgun (WGS) entry which is preliminary data.</text>
</comment>
<dbReference type="Proteomes" id="UP000195455">
    <property type="component" value="Unassembled WGS sequence"/>
</dbReference>
<gene>
    <name evidence="2" type="ORF">B5G26_09995</name>
</gene>
<dbReference type="GO" id="GO:0005886">
    <property type="term" value="C:plasma membrane"/>
    <property type="evidence" value="ECO:0007669"/>
    <property type="project" value="UniProtKB-SubCell"/>
</dbReference>
<keyword evidence="1" id="KW-0472">Membrane</keyword>
<accession>A0A1Y3U4I0</accession>
<protein>
    <submittedName>
        <fullName evidence="2">Uncharacterized protein</fullName>
    </submittedName>
</protein>
<sequence>MQIFRFEWKRSQKYILIWAVALALCIFSMTPVYYGMVETAGTLPTGFAQGGFFETVGISLELLTKPMGMYSFLTGFFMIAGGIFGMHLGLSLHTKECTENTAEYLYTKPCGRQAIYKGKLLCTLAGVCVTGIFYVMASFFTMTLFRPGFPTGEFFLVAGSLVLLTLFFALMGTMVGVFRPNNRSPLLTSGLVVFVEYCITSFSRTVGIRAIGFLSPFSFFSPAEIHHSGSYSWDYMIWYLFLMFVFALLAYWKILKRDIAMAV</sequence>
<organism evidence="2 3">
    <name type="scientific">Anaerotignum lactatifermentans</name>
    <dbReference type="NCBI Taxonomy" id="160404"/>
    <lineage>
        <taxon>Bacteria</taxon>
        <taxon>Bacillati</taxon>
        <taxon>Bacillota</taxon>
        <taxon>Clostridia</taxon>
        <taxon>Lachnospirales</taxon>
        <taxon>Anaerotignaceae</taxon>
        <taxon>Anaerotignum</taxon>
    </lineage>
</organism>
<dbReference type="Pfam" id="PF12679">
    <property type="entry name" value="ABC2_membrane_2"/>
    <property type="match status" value="1"/>
</dbReference>
<feature type="transmembrane region" description="Helical" evidence="1">
    <location>
        <begin position="190"/>
        <end position="215"/>
    </location>
</feature>
<feature type="transmembrane region" description="Helical" evidence="1">
    <location>
        <begin position="154"/>
        <end position="178"/>
    </location>
</feature>
<dbReference type="EMBL" id="NFHM01000014">
    <property type="protein sequence ID" value="OUN42007.1"/>
    <property type="molecule type" value="Genomic_DNA"/>
</dbReference>
<keyword evidence="1" id="KW-0812">Transmembrane</keyword>
<dbReference type="GO" id="GO:0140359">
    <property type="term" value="F:ABC-type transporter activity"/>
    <property type="evidence" value="ECO:0007669"/>
    <property type="project" value="InterPro"/>
</dbReference>
<dbReference type="AlphaFoldDB" id="A0A1Y3U4I0"/>